<keyword evidence="3" id="KW-1185">Reference proteome</keyword>
<dbReference type="EMBL" id="JASBNA010000015">
    <property type="protein sequence ID" value="KAK7686841.1"/>
    <property type="molecule type" value="Genomic_DNA"/>
</dbReference>
<evidence type="ECO:0000313" key="2">
    <source>
        <dbReference type="EMBL" id="KAK7686841.1"/>
    </source>
</evidence>
<protein>
    <submittedName>
        <fullName evidence="2">Uncharacterized protein</fullName>
    </submittedName>
</protein>
<feature type="compositionally biased region" description="Low complexity" evidence="1">
    <location>
        <begin position="17"/>
        <end position="41"/>
    </location>
</feature>
<reference evidence="2 3" key="1">
    <citation type="submission" date="2022-09" db="EMBL/GenBank/DDBJ databases">
        <authorList>
            <person name="Palmer J.M."/>
        </authorList>
    </citation>
    <scope>NUCLEOTIDE SEQUENCE [LARGE SCALE GENOMIC DNA]</scope>
    <source>
        <strain evidence="2 3">DSM 7382</strain>
    </source>
</reference>
<dbReference type="Proteomes" id="UP001385951">
    <property type="component" value="Unassembled WGS sequence"/>
</dbReference>
<feature type="region of interest" description="Disordered" evidence="1">
    <location>
        <begin position="1"/>
        <end position="44"/>
    </location>
</feature>
<gene>
    <name evidence="2" type="ORF">QCA50_009916</name>
</gene>
<accession>A0AAW0G0T8</accession>
<proteinExistence type="predicted"/>
<evidence type="ECO:0000256" key="1">
    <source>
        <dbReference type="SAM" id="MobiDB-lite"/>
    </source>
</evidence>
<evidence type="ECO:0000313" key="3">
    <source>
        <dbReference type="Proteomes" id="UP001385951"/>
    </source>
</evidence>
<organism evidence="2 3">
    <name type="scientific">Cerrena zonata</name>
    <dbReference type="NCBI Taxonomy" id="2478898"/>
    <lineage>
        <taxon>Eukaryota</taxon>
        <taxon>Fungi</taxon>
        <taxon>Dikarya</taxon>
        <taxon>Basidiomycota</taxon>
        <taxon>Agaricomycotina</taxon>
        <taxon>Agaricomycetes</taxon>
        <taxon>Polyporales</taxon>
        <taxon>Cerrenaceae</taxon>
        <taxon>Cerrena</taxon>
    </lineage>
</organism>
<sequence>MLGPSTSNERTRATSRQHQQQQQQQQQQQYQQYHSINNNNNRLHRNTKLNINNTRHQLTINSNNHNNIK</sequence>
<dbReference type="AlphaFoldDB" id="A0AAW0G0T8"/>
<name>A0AAW0G0T8_9APHY</name>
<comment type="caution">
    <text evidence="2">The sequence shown here is derived from an EMBL/GenBank/DDBJ whole genome shotgun (WGS) entry which is preliminary data.</text>
</comment>